<name>A0A1J1DX31_9FLAO</name>
<dbReference type="InterPro" id="IPR007922">
    <property type="entry name" value="DciA-like"/>
</dbReference>
<keyword evidence="2" id="KW-1185">Reference proteome</keyword>
<dbReference type="KEGG" id="ise:JBKA6_0388"/>
<evidence type="ECO:0000313" key="1">
    <source>
        <dbReference type="EMBL" id="BAV94401.1"/>
    </source>
</evidence>
<dbReference type="Pfam" id="PF05258">
    <property type="entry name" value="DciA"/>
    <property type="match status" value="1"/>
</dbReference>
<dbReference type="RefSeq" id="WP_096685349.1">
    <property type="nucleotide sequence ID" value="NZ_AP014564.1"/>
</dbReference>
<organism evidence="1 2">
    <name type="scientific">Ichthyobacterium seriolicida</name>
    <dbReference type="NCBI Taxonomy" id="242600"/>
    <lineage>
        <taxon>Bacteria</taxon>
        <taxon>Pseudomonadati</taxon>
        <taxon>Bacteroidota</taxon>
        <taxon>Flavobacteriia</taxon>
        <taxon>Flavobacteriales</taxon>
        <taxon>Ichthyobacteriaceae</taxon>
        <taxon>Ichthyobacterium</taxon>
    </lineage>
</organism>
<dbReference type="Proteomes" id="UP000243197">
    <property type="component" value="Chromosome"/>
</dbReference>
<accession>A0A1J1DX31</accession>
<protein>
    <recommendedName>
        <fullName evidence="3">RNA-binding protein</fullName>
    </recommendedName>
</protein>
<dbReference type="AlphaFoldDB" id="A0A1J1DX31"/>
<dbReference type="EMBL" id="AP014564">
    <property type="protein sequence ID" value="BAV94401.1"/>
    <property type="molecule type" value="Genomic_DNA"/>
</dbReference>
<evidence type="ECO:0000313" key="2">
    <source>
        <dbReference type="Proteomes" id="UP000243197"/>
    </source>
</evidence>
<sequence>MHIKSIVNSILEKNNLKFKRDEIHVIDAINSIFPSLKNKSERVYLNKGILYLKINSSVLKQEILYGKNNIVKHINDVLGESVLCDIIIL</sequence>
<proteinExistence type="predicted"/>
<gene>
    <name evidence="1" type="ORF">JBKA6_0388</name>
</gene>
<evidence type="ECO:0008006" key="3">
    <source>
        <dbReference type="Google" id="ProtNLM"/>
    </source>
</evidence>
<reference evidence="1 2" key="1">
    <citation type="submission" date="2014-03" db="EMBL/GenBank/DDBJ databases">
        <title>complete genome sequence of Flavobacteriaceae bacterium JBKA-6.</title>
        <authorList>
            <person name="Takano T."/>
            <person name="Nakamura Y."/>
            <person name="Takuma S."/>
            <person name="Yasuike M."/>
            <person name="Matsuyama T."/>
            <person name="Sakai T."/>
            <person name="Fujiwara A."/>
            <person name="Kimoto K."/>
            <person name="Fukuda Y."/>
            <person name="Kondo H."/>
            <person name="Hirono I."/>
            <person name="Nakayasu C."/>
        </authorList>
    </citation>
    <scope>NUCLEOTIDE SEQUENCE [LARGE SCALE GENOMIC DNA]</scope>
    <source>
        <strain evidence="1 2">JBKA-6</strain>
    </source>
</reference>
<dbReference type="OrthoDB" id="9804942at2"/>